<dbReference type="GO" id="GO:0032259">
    <property type="term" value="P:methylation"/>
    <property type="evidence" value="ECO:0007669"/>
    <property type="project" value="UniProtKB-KW"/>
</dbReference>
<evidence type="ECO:0000313" key="2">
    <source>
        <dbReference type="Proteomes" id="UP000257240"/>
    </source>
</evidence>
<keyword evidence="1" id="KW-0808">Transferase</keyword>
<dbReference type="Gene3D" id="3.40.50.150">
    <property type="entry name" value="Vaccinia Virus protein VP39"/>
    <property type="match status" value="1"/>
</dbReference>
<feature type="non-terminal residue" evidence="1">
    <location>
        <position position="1"/>
    </location>
</feature>
<dbReference type="GO" id="GO:0008168">
    <property type="term" value="F:methyltransferase activity"/>
    <property type="evidence" value="ECO:0007669"/>
    <property type="project" value="UniProtKB-KW"/>
</dbReference>
<dbReference type="Proteomes" id="UP000257240">
    <property type="component" value="Unassembled WGS sequence"/>
</dbReference>
<dbReference type="Pfam" id="PF01135">
    <property type="entry name" value="PCMT"/>
    <property type="match status" value="1"/>
</dbReference>
<dbReference type="EMBL" id="DLVE01000048">
    <property type="protein sequence ID" value="HAA83852.1"/>
    <property type="molecule type" value="Genomic_DNA"/>
</dbReference>
<sequence length="54" mass="5926">LVDQLAEGGRIVIPVGDEFSQILVKGIKKDGILKIQTLEPVRFVKLVGAYGFKE</sequence>
<organism evidence="1 2">
    <name type="scientific">Thermodesulfobacterium commune</name>
    <dbReference type="NCBI Taxonomy" id="1741"/>
    <lineage>
        <taxon>Bacteria</taxon>
        <taxon>Pseudomonadati</taxon>
        <taxon>Thermodesulfobacteriota</taxon>
        <taxon>Thermodesulfobacteria</taxon>
        <taxon>Thermodesulfobacteriales</taxon>
        <taxon>Thermodesulfobacteriaceae</taxon>
        <taxon>Thermodesulfobacterium</taxon>
    </lineage>
</organism>
<reference evidence="1 2" key="1">
    <citation type="journal article" date="2018" name="Nat. Biotechnol.">
        <title>A standardized bacterial taxonomy based on genome phylogeny substantially revises the tree of life.</title>
        <authorList>
            <person name="Parks D.H."/>
            <person name="Chuvochina M."/>
            <person name="Waite D.W."/>
            <person name="Rinke C."/>
            <person name="Skarshewski A."/>
            <person name="Chaumeil P.A."/>
            <person name="Hugenholtz P."/>
        </authorList>
    </citation>
    <scope>NUCLEOTIDE SEQUENCE [LARGE SCALE GENOMIC DNA]</scope>
    <source>
        <strain evidence="1">UBA12529</strain>
    </source>
</reference>
<name>A0A3B8N3Y2_9BACT</name>
<keyword evidence="1" id="KW-0489">Methyltransferase</keyword>
<dbReference type="AlphaFoldDB" id="A0A3B8N3Y2"/>
<evidence type="ECO:0000313" key="1">
    <source>
        <dbReference type="EMBL" id="HAA83852.1"/>
    </source>
</evidence>
<dbReference type="InterPro" id="IPR029063">
    <property type="entry name" value="SAM-dependent_MTases_sf"/>
</dbReference>
<gene>
    <name evidence="1" type="ORF">DCE01_03590</name>
</gene>
<accession>A0A3B8N3Y2</accession>
<proteinExistence type="predicted"/>
<comment type="caution">
    <text evidence="1">The sequence shown here is derived from an EMBL/GenBank/DDBJ whole genome shotgun (WGS) entry which is preliminary data.</text>
</comment>
<protein>
    <submittedName>
        <fullName evidence="1">Protein-L-isoaspartate O-methyltransferase</fullName>
    </submittedName>
</protein>